<accession>A0AAN8IPN0</accession>
<evidence type="ECO:0000313" key="4">
    <source>
        <dbReference type="Proteomes" id="UP001331761"/>
    </source>
</evidence>
<comment type="caution">
    <text evidence="3">The sequence shown here is derived from an EMBL/GenBank/DDBJ whole genome shotgun (WGS) entry which is preliminary data.</text>
</comment>
<keyword evidence="1" id="KW-0472">Membrane</keyword>
<gene>
    <name evidence="3" type="ORF">GCK32_009380</name>
</gene>
<protein>
    <recommendedName>
        <fullName evidence="2">GOLD domain-containing protein</fullName>
    </recommendedName>
</protein>
<dbReference type="EMBL" id="WIXE01009118">
    <property type="protein sequence ID" value="KAK5978708.1"/>
    <property type="molecule type" value="Genomic_DNA"/>
</dbReference>
<proteinExistence type="predicted"/>
<keyword evidence="1" id="KW-0812">Transmembrane</keyword>
<dbReference type="Proteomes" id="UP001331761">
    <property type="component" value="Unassembled WGS sequence"/>
</dbReference>
<dbReference type="Pfam" id="PF01105">
    <property type="entry name" value="EMP24_GP25L"/>
    <property type="match status" value="1"/>
</dbReference>
<reference evidence="3 4" key="1">
    <citation type="submission" date="2019-10" db="EMBL/GenBank/DDBJ databases">
        <title>Assembly and Annotation for the nematode Trichostrongylus colubriformis.</title>
        <authorList>
            <person name="Martin J."/>
        </authorList>
    </citation>
    <scope>NUCLEOTIDE SEQUENCE [LARGE SCALE GENOMIC DNA]</scope>
    <source>
        <strain evidence="3">G859</strain>
        <tissue evidence="3">Whole worm</tissue>
    </source>
</reference>
<dbReference type="AlphaFoldDB" id="A0AAN8IPN0"/>
<evidence type="ECO:0000256" key="1">
    <source>
        <dbReference type="SAM" id="Phobius"/>
    </source>
</evidence>
<feature type="domain" description="GOLD" evidence="2">
    <location>
        <begin position="42"/>
        <end position="76"/>
    </location>
</feature>
<dbReference type="InterPro" id="IPR009038">
    <property type="entry name" value="GOLD_dom"/>
</dbReference>
<name>A0AAN8IPN0_TRICO</name>
<sequence>MEMNHYKVQSSGDLKGKFAFTADEYDIFEICISNHAPANVSLESTNSRVLYLCVFSMLCHLALAVWQVMFLRNYFEAKKLIV</sequence>
<feature type="transmembrane region" description="Helical" evidence="1">
    <location>
        <begin position="49"/>
        <end position="71"/>
    </location>
</feature>
<organism evidence="3 4">
    <name type="scientific">Trichostrongylus colubriformis</name>
    <name type="common">Black scour worm</name>
    <dbReference type="NCBI Taxonomy" id="6319"/>
    <lineage>
        <taxon>Eukaryota</taxon>
        <taxon>Metazoa</taxon>
        <taxon>Ecdysozoa</taxon>
        <taxon>Nematoda</taxon>
        <taxon>Chromadorea</taxon>
        <taxon>Rhabditida</taxon>
        <taxon>Rhabditina</taxon>
        <taxon>Rhabditomorpha</taxon>
        <taxon>Strongyloidea</taxon>
        <taxon>Trichostrongylidae</taxon>
        <taxon>Trichostrongylus</taxon>
    </lineage>
</organism>
<keyword evidence="1" id="KW-1133">Transmembrane helix</keyword>
<keyword evidence="4" id="KW-1185">Reference proteome</keyword>
<evidence type="ECO:0000259" key="2">
    <source>
        <dbReference type="Pfam" id="PF01105"/>
    </source>
</evidence>
<evidence type="ECO:0000313" key="3">
    <source>
        <dbReference type="EMBL" id="KAK5978708.1"/>
    </source>
</evidence>